<dbReference type="InterPro" id="IPR013762">
    <property type="entry name" value="Integrase-like_cat_sf"/>
</dbReference>
<dbReference type="SUPFAM" id="SSF56349">
    <property type="entry name" value="DNA breaking-rejoining enzymes"/>
    <property type="match status" value="1"/>
</dbReference>
<dbReference type="InterPro" id="IPR002104">
    <property type="entry name" value="Integrase_catalytic"/>
</dbReference>
<dbReference type="AlphaFoldDB" id="A0A1F6GL72"/>
<dbReference type="InterPro" id="IPR050090">
    <property type="entry name" value="Tyrosine_recombinase_XerCD"/>
</dbReference>
<dbReference type="Proteomes" id="UP000177583">
    <property type="component" value="Unassembled WGS sequence"/>
</dbReference>
<evidence type="ECO:0000256" key="2">
    <source>
        <dbReference type="ARBA" id="ARBA00023172"/>
    </source>
</evidence>
<sequence length="394" mass="44787">MLGPDKLPLQKVAMVSSNKQVYTARPKRNTNTQKAAPEGQLSLPIAESTNSLLVDFTVTQGLKNVTEYLDKGMEDSLLLQLVENQIAMKTRQARDKQKQLLRIPLSQLSKKIIDKFQGTKGKQIANLVEGLAASDVKVLASLIVVNNSWLENWFQNFLELRQRNKKTLSSKTISQYALSLRALLEFLRLQASGWTHDFPELQKRNGQSVKNEPVKARKLTVSQMEQIFDYLRDNSKTAQSNVTESFIRGAKKVTKEHILYAAIRFAYATGGRMPKELLELDWTDVDFGSKKAMIGSKKRPVKLPDIVCSLLAEIRENPNQTHGQVFKVSREDLVDTLKEIAQAVNLPSFTFRDLRKTIANELYPNFKETEIAKYYLLVEKGDLTRWLDDDVVMP</sequence>
<reference evidence="4 5" key="1">
    <citation type="journal article" date="2016" name="Nat. Commun.">
        <title>Thousands of microbial genomes shed light on interconnected biogeochemical processes in an aquifer system.</title>
        <authorList>
            <person name="Anantharaman K."/>
            <person name="Brown C.T."/>
            <person name="Hug L.A."/>
            <person name="Sharon I."/>
            <person name="Castelle C.J."/>
            <person name="Probst A.J."/>
            <person name="Thomas B.C."/>
            <person name="Singh A."/>
            <person name="Wilkins M.J."/>
            <person name="Karaoz U."/>
            <person name="Brodie E.L."/>
            <person name="Williams K.H."/>
            <person name="Hubbard S.S."/>
            <person name="Banfield J.F."/>
        </authorList>
    </citation>
    <scope>NUCLEOTIDE SEQUENCE [LARGE SCALE GENOMIC DNA]</scope>
</reference>
<dbReference type="GO" id="GO:0006310">
    <property type="term" value="P:DNA recombination"/>
    <property type="evidence" value="ECO:0007669"/>
    <property type="project" value="UniProtKB-KW"/>
</dbReference>
<dbReference type="EMBL" id="MFNF01000066">
    <property type="protein sequence ID" value="OGG98858.1"/>
    <property type="molecule type" value="Genomic_DNA"/>
</dbReference>
<evidence type="ECO:0000313" key="4">
    <source>
        <dbReference type="EMBL" id="OGG98858.1"/>
    </source>
</evidence>
<dbReference type="GO" id="GO:0015074">
    <property type="term" value="P:DNA integration"/>
    <property type="evidence" value="ECO:0007669"/>
    <property type="project" value="UniProtKB-KW"/>
</dbReference>
<evidence type="ECO:0000256" key="1">
    <source>
        <dbReference type="ARBA" id="ARBA00022908"/>
    </source>
</evidence>
<proteinExistence type="predicted"/>
<dbReference type="GO" id="GO:0003677">
    <property type="term" value="F:DNA binding"/>
    <property type="evidence" value="ECO:0007669"/>
    <property type="project" value="InterPro"/>
</dbReference>
<dbReference type="Gene3D" id="1.10.443.10">
    <property type="entry name" value="Intergrase catalytic core"/>
    <property type="match status" value="1"/>
</dbReference>
<protein>
    <recommendedName>
        <fullName evidence="3">Tyr recombinase domain-containing protein</fullName>
    </recommendedName>
</protein>
<keyword evidence="2" id="KW-0233">DNA recombination</keyword>
<organism evidence="4 5">
    <name type="scientific">Candidatus Lambdaproteobacteria bacterium RIFOXYD2_FULL_56_26</name>
    <dbReference type="NCBI Taxonomy" id="1817773"/>
    <lineage>
        <taxon>Bacteria</taxon>
        <taxon>Pseudomonadati</taxon>
        <taxon>Pseudomonadota</taxon>
        <taxon>Candidatus Lambdaproteobacteria</taxon>
    </lineage>
</organism>
<evidence type="ECO:0000313" key="5">
    <source>
        <dbReference type="Proteomes" id="UP000177583"/>
    </source>
</evidence>
<accession>A0A1F6GL72</accession>
<dbReference type="PANTHER" id="PTHR30349">
    <property type="entry name" value="PHAGE INTEGRASE-RELATED"/>
    <property type="match status" value="1"/>
</dbReference>
<feature type="domain" description="Tyr recombinase" evidence="3">
    <location>
        <begin position="242"/>
        <end position="365"/>
    </location>
</feature>
<evidence type="ECO:0000259" key="3">
    <source>
        <dbReference type="Pfam" id="PF00589"/>
    </source>
</evidence>
<gene>
    <name evidence="4" type="ORF">A2557_13215</name>
</gene>
<dbReference type="Pfam" id="PF00589">
    <property type="entry name" value="Phage_integrase"/>
    <property type="match status" value="1"/>
</dbReference>
<dbReference type="InterPro" id="IPR011010">
    <property type="entry name" value="DNA_brk_join_enz"/>
</dbReference>
<dbReference type="PANTHER" id="PTHR30349:SF64">
    <property type="entry name" value="PROPHAGE INTEGRASE INTD-RELATED"/>
    <property type="match status" value="1"/>
</dbReference>
<comment type="caution">
    <text evidence="4">The sequence shown here is derived from an EMBL/GenBank/DDBJ whole genome shotgun (WGS) entry which is preliminary data.</text>
</comment>
<name>A0A1F6GL72_9PROT</name>
<keyword evidence="1" id="KW-0229">DNA integration</keyword>